<feature type="repeat" description="PPR" evidence="4">
    <location>
        <begin position="427"/>
        <end position="457"/>
    </location>
</feature>
<proteinExistence type="inferred from homology"/>
<sequence>MISLYLPAPSNLAPSPSIKPRSCSIQKPASVRYQKTTDFETLKDRLIRQANAGNIRKAISTLDLISRMGFTPDLTSYTVLLKSCIRTRSFELGNWRPFPHSLKWLKWGSTRISSASPQLLKLVLIQVIDLFSKGHGDLEASQKVFDEMPVKNSVSWTLMITRLSQFGYPRDAIVLFEEMLSAGFIPDSFTLSSILSSCAELGCLSLGQQFHCWVVKSGLQMDVCVGCSLVNMYFKCSTDGSMDYSRRVFDRMLDHNVMSWTAAITGYAQTGGDREAIDLYCMMIETRVKPNYFTFSSLLKACGNLRRPDIGEQIHTHAVKLGLAAVNCVANSLISMYSKSSRMEDARKAFELLFEKDYISYNIIVDGYAKNMDSSRAIELFNQTEESGVGLDAFTFASILSAAASIGAGSKGEELHARLLKLGFHSNHSVCNALISMYSKCGNIEAALQVFNKMEARNTISWTSMITGLAKHGFAKRALDLFGQMLGSGVKPNEVTYIAILSACSHVGLVDAGWKHFNSMSKEHGISPRIEHYACMVDLLGRSGKLEKAVEFIKSMPFVPGAIVWRTLLGACQVHGNIKLGEHAAKMVLEWDPDDPGAHVLLSNLHASTGNWEEVAQIRKEMKERKLEIYEELDRLVVEIKALGYVPDTNMVLHEVEEEQHKEQYLYQHSEKIAVAFSLISTSKQKPIRIFKNLRVCKDCHTAMKYTSVARGREIVGDGGSIIYAVVKDILDVEKIKKRTPRPQYSVTSAASSPEATVAGNLLTADFSFTLKAHNPNREKTIFYSNTTQVTLDCEGFLQIISSSSFPLVGPTTLPPGNDSTHTAVNLPVQNWPLPEDTTSCGMILTMKFRAGFNQEEEEWKRPRVEVQCSPLTFNFQTKNFTGEFAW</sequence>
<evidence type="ECO:0000256" key="2">
    <source>
        <dbReference type="ARBA" id="ARBA00022737"/>
    </source>
</evidence>
<dbReference type="InterPro" id="IPR046960">
    <property type="entry name" value="PPR_At4g14850-like_plant"/>
</dbReference>
<dbReference type="Proteomes" id="UP000595140">
    <property type="component" value="Unassembled WGS sequence"/>
</dbReference>
<dbReference type="NCBIfam" id="TIGR00756">
    <property type="entry name" value="PPR"/>
    <property type="match status" value="4"/>
</dbReference>
<feature type="repeat" description="PPR" evidence="4">
    <location>
        <begin position="357"/>
        <end position="391"/>
    </location>
</feature>
<dbReference type="GO" id="GO:0003723">
    <property type="term" value="F:RNA binding"/>
    <property type="evidence" value="ECO:0007669"/>
    <property type="project" value="InterPro"/>
</dbReference>
<feature type="repeat" description="PPR" evidence="4">
    <location>
        <begin position="493"/>
        <end position="528"/>
    </location>
</feature>
<accession>A0A484K7W5</accession>
<evidence type="ECO:0000313" key="6">
    <source>
        <dbReference type="EMBL" id="VFQ58262.1"/>
    </source>
</evidence>
<dbReference type="InterPro" id="IPR002885">
    <property type="entry name" value="PPR_rpt"/>
</dbReference>
<dbReference type="Pfam" id="PF01535">
    <property type="entry name" value="PPR"/>
    <property type="match status" value="4"/>
</dbReference>
<feature type="repeat" description="PPR" evidence="4">
    <location>
        <begin position="458"/>
        <end position="492"/>
    </location>
</feature>
<dbReference type="FunFam" id="1.25.40.10:FF:000344">
    <property type="entry name" value="Pentatricopeptide repeat-containing protein"/>
    <property type="match status" value="1"/>
</dbReference>
<gene>
    <name evidence="6" type="ORF">CCAM_LOCUS38</name>
</gene>
<dbReference type="OrthoDB" id="733157at2759"/>
<evidence type="ECO:0000256" key="4">
    <source>
        <dbReference type="PROSITE-ProRule" id="PRU00708"/>
    </source>
</evidence>
<dbReference type="PANTHER" id="PTHR47926:SF522">
    <property type="entry name" value="TETRATRICOPEPTIDE REPEAT-LIKE SUPERFAMILY PROTEIN"/>
    <property type="match status" value="1"/>
</dbReference>
<organism evidence="6 7">
    <name type="scientific">Cuscuta campestris</name>
    <dbReference type="NCBI Taxonomy" id="132261"/>
    <lineage>
        <taxon>Eukaryota</taxon>
        <taxon>Viridiplantae</taxon>
        <taxon>Streptophyta</taxon>
        <taxon>Embryophyta</taxon>
        <taxon>Tracheophyta</taxon>
        <taxon>Spermatophyta</taxon>
        <taxon>Magnoliopsida</taxon>
        <taxon>eudicotyledons</taxon>
        <taxon>Gunneridae</taxon>
        <taxon>Pentapetalae</taxon>
        <taxon>asterids</taxon>
        <taxon>lamiids</taxon>
        <taxon>Solanales</taxon>
        <taxon>Convolvulaceae</taxon>
        <taxon>Cuscuteae</taxon>
        <taxon>Cuscuta</taxon>
        <taxon>Cuscuta subgen. Grammica</taxon>
        <taxon>Cuscuta sect. Cleistogrammica</taxon>
    </lineage>
</organism>
<dbReference type="SUPFAM" id="SSF48452">
    <property type="entry name" value="TPR-like"/>
    <property type="match status" value="1"/>
</dbReference>
<comment type="similarity">
    <text evidence="1">Belongs to the PPR family. PCMP-H subfamily.</text>
</comment>
<name>A0A484K7W5_9ASTE</name>
<comment type="similarity">
    <text evidence="3">Belongs to the PPR family. PCMP-E subfamily.</text>
</comment>
<keyword evidence="7" id="KW-1185">Reference proteome</keyword>
<feature type="repeat" description="PPR" evidence="4">
    <location>
        <begin position="152"/>
        <end position="186"/>
    </location>
</feature>
<dbReference type="AlphaFoldDB" id="A0A484K7W5"/>
<dbReference type="Pfam" id="PF13041">
    <property type="entry name" value="PPR_2"/>
    <property type="match status" value="3"/>
</dbReference>
<keyword evidence="2" id="KW-0677">Repeat</keyword>
<evidence type="ECO:0000256" key="1">
    <source>
        <dbReference type="ARBA" id="ARBA00006643"/>
    </source>
</evidence>
<evidence type="ECO:0000259" key="5">
    <source>
        <dbReference type="Pfam" id="PF14432"/>
    </source>
</evidence>
<dbReference type="GO" id="GO:0005737">
    <property type="term" value="C:cytoplasm"/>
    <property type="evidence" value="ECO:0007669"/>
    <property type="project" value="UniProtKB-ARBA"/>
</dbReference>
<dbReference type="PROSITE" id="PS51375">
    <property type="entry name" value="PPR"/>
    <property type="match status" value="6"/>
</dbReference>
<dbReference type="FunFam" id="1.25.40.10:FF:000797">
    <property type="entry name" value="Pentatricopeptide repeat-containing protein chloroplastic"/>
    <property type="match status" value="1"/>
</dbReference>
<evidence type="ECO:0000313" key="7">
    <source>
        <dbReference type="Proteomes" id="UP000595140"/>
    </source>
</evidence>
<dbReference type="GO" id="GO:0009451">
    <property type="term" value="P:RNA modification"/>
    <property type="evidence" value="ECO:0007669"/>
    <property type="project" value="InterPro"/>
</dbReference>
<dbReference type="InterPro" id="IPR046848">
    <property type="entry name" value="E_motif"/>
</dbReference>
<feature type="domain" description="DYW" evidence="5">
    <location>
        <begin position="644"/>
        <end position="716"/>
    </location>
</feature>
<dbReference type="Gene3D" id="1.25.40.10">
    <property type="entry name" value="Tetratricopeptide repeat domain"/>
    <property type="match status" value="4"/>
</dbReference>
<reference evidence="6 7" key="1">
    <citation type="submission" date="2018-04" db="EMBL/GenBank/DDBJ databases">
        <authorList>
            <person name="Vogel A."/>
        </authorList>
    </citation>
    <scope>NUCLEOTIDE SEQUENCE [LARGE SCALE GENOMIC DNA]</scope>
</reference>
<dbReference type="Pfam" id="PF14432">
    <property type="entry name" value="DYW_deaminase"/>
    <property type="match status" value="1"/>
</dbReference>
<protein>
    <recommendedName>
        <fullName evidence="5">DYW domain-containing protein</fullName>
    </recommendedName>
</protein>
<dbReference type="InterPro" id="IPR032867">
    <property type="entry name" value="DYW_dom"/>
</dbReference>
<dbReference type="FunFam" id="1.25.40.10:FF:000798">
    <property type="entry name" value="Pentatricopeptide repeat-containing protein At3g49170, chloroplastic"/>
    <property type="match status" value="1"/>
</dbReference>
<feature type="repeat" description="PPR" evidence="4">
    <location>
        <begin position="256"/>
        <end position="290"/>
    </location>
</feature>
<dbReference type="PANTHER" id="PTHR47926">
    <property type="entry name" value="PENTATRICOPEPTIDE REPEAT-CONTAINING PROTEIN"/>
    <property type="match status" value="1"/>
</dbReference>
<dbReference type="Pfam" id="PF20431">
    <property type="entry name" value="E_motif"/>
    <property type="match status" value="1"/>
</dbReference>
<evidence type="ECO:0000256" key="3">
    <source>
        <dbReference type="ARBA" id="ARBA00061659"/>
    </source>
</evidence>
<dbReference type="InterPro" id="IPR011990">
    <property type="entry name" value="TPR-like_helical_dom_sf"/>
</dbReference>
<dbReference type="EMBL" id="OOIL02000001">
    <property type="protein sequence ID" value="VFQ58262.1"/>
    <property type="molecule type" value="Genomic_DNA"/>
</dbReference>
<dbReference type="GO" id="GO:0008270">
    <property type="term" value="F:zinc ion binding"/>
    <property type="evidence" value="ECO:0007669"/>
    <property type="project" value="InterPro"/>
</dbReference>